<dbReference type="EMBL" id="DS235042">
    <property type="protein sequence ID" value="EEB10863.1"/>
    <property type="molecule type" value="Genomic_DNA"/>
</dbReference>
<reference evidence="5" key="3">
    <citation type="submission" date="2020-05" db="UniProtKB">
        <authorList>
            <consortium name="EnsemblMetazoa"/>
        </authorList>
    </citation>
    <scope>IDENTIFICATION</scope>
    <source>
        <strain evidence="5">USDA</strain>
    </source>
</reference>
<dbReference type="GO" id="GO:0006508">
    <property type="term" value="P:proteolysis"/>
    <property type="evidence" value="ECO:0007669"/>
    <property type="project" value="InterPro"/>
</dbReference>
<gene>
    <name evidence="5" type="primary">8231262</name>
    <name evidence="4" type="ORF">Phum_PHUM073940</name>
</gene>
<sequence length="1024" mass="116796">MSYNNLGQSYGNFKLIAFEKVNGIINVSKFRSNKTGLTVVVAQVEGPVVNGYFALATEALDDDGLPHTLEHMIFLGSEDYPYKGVLDLLANRMLAPGSNAWTDIDHTCYTVTTAGSEGFLSLMPIYIDHILYPVLNDSAFITEVHHINGEGKDAGVVYCEEEGMENSGEHRVFLELLRKLYPGECGYKSNVGGSLKNLRESTDNIKIHNFHRQFYRPENLTLIITGQIDEKNLFDSLEPVENKIISKGTLAPFQRPWQNPIPPFSKSVDSLILYPNDLEDNGIVNIGWRGPSAVHLYYEMSACSTLLRYLTDTSISWLQKEFVEIDDPFASTVTFSLQENSIPVFYMIFENVPLNKLELIRPKLEKSLLNFYESDDSLSLPRLKSLIEKQKAETLTSLENQPHDSIAFMIIGDMLHGNTTEDLKRRLNAKDLLNRMLIEPKDFWKRLLKKYFIDSPKVTVMGKASKKEQEELTRMENERIAKQIEALGPEGLGVKHKILTEAIKINEIQPPVEVLTKLPIPDTNKISFHSIKSYTSDFKDNEKINFSKAPVYMYIDDLKTNFVYMLVIMNTKSLSLELRPYLPLFLELILESPVQRDDSIIKHEQVVEELEAETISVSTKIGIEAMSRRFSCGSYCHSANLALQVEPSKYQEGIKWLRELLYSTVFTKERLQIVATKIINDVPQWKRKGSKIVYDLMKAMRYNEGSNHYWNSLLRQQKFLTDIVEKLKSPAEAEVIFRELDAVRMLLTAPGNMAVYMAANLDNLATLYPDIIEPWSKLLPKSIEPVKMKYSVVSDYLYTNNNENSNIQNCIVGLGCIDSAFLCQTVKGITDYNDPDLPALLVFIQYLTQVEGPLWRQIRGQGLSYSYNISFKPNEGLLYLTFYRSTHIFATYNETKKILESYFDESCKLEGTLIDSAKSSLIFEIIEAEKNIGDVVLESILSYFKNVDHNYNKNLVAKVFKVTSDEMLKVGKKYVSPLFDTKNEESKMSIVCHPSKISGIVEKFQQLNVKLTVYKNLEETFLSN</sequence>
<dbReference type="HOGENOM" id="CLU_006065_0_0_1"/>
<dbReference type="OMA" id="WEGFARI"/>
<feature type="domain" description="Peptidase M16 N-terminal" evidence="1">
    <location>
        <begin position="60"/>
        <end position="148"/>
    </location>
</feature>
<dbReference type="Pfam" id="PF08367">
    <property type="entry name" value="M16C_assoc"/>
    <property type="match status" value="1"/>
</dbReference>
<dbReference type="InParanoid" id="E0VBV7"/>
<evidence type="ECO:0000313" key="4">
    <source>
        <dbReference type="EMBL" id="EEB10863.1"/>
    </source>
</evidence>
<organism>
    <name type="scientific">Pediculus humanus subsp. corporis</name>
    <name type="common">Body louse</name>
    <dbReference type="NCBI Taxonomy" id="121224"/>
    <lineage>
        <taxon>Eukaryota</taxon>
        <taxon>Metazoa</taxon>
        <taxon>Ecdysozoa</taxon>
        <taxon>Arthropoda</taxon>
        <taxon>Hexapoda</taxon>
        <taxon>Insecta</taxon>
        <taxon>Pterygota</taxon>
        <taxon>Neoptera</taxon>
        <taxon>Paraneoptera</taxon>
        <taxon>Psocodea</taxon>
        <taxon>Troctomorpha</taxon>
        <taxon>Phthiraptera</taxon>
        <taxon>Anoplura</taxon>
        <taxon>Pediculidae</taxon>
        <taxon>Pediculus</taxon>
    </lineage>
</organism>
<dbReference type="STRING" id="121224.E0VBV7"/>
<name>E0VBV7_PEDHC</name>
<dbReference type="PANTHER" id="PTHR43016:SF16">
    <property type="entry name" value="METALLOPROTEASE, PUTATIVE (AFU_ORTHOLOGUE AFUA_4G07610)-RELATED"/>
    <property type="match status" value="1"/>
</dbReference>
<dbReference type="InterPro" id="IPR011249">
    <property type="entry name" value="Metalloenz_LuxS/M16"/>
</dbReference>
<dbReference type="AlphaFoldDB" id="E0VBV7"/>
<dbReference type="GeneID" id="8231262"/>
<dbReference type="EnsemblMetazoa" id="PHUM073940-RA">
    <property type="protein sequence ID" value="PHUM073940-PA"/>
    <property type="gene ID" value="PHUM073940"/>
</dbReference>
<evidence type="ECO:0000259" key="1">
    <source>
        <dbReference type="Pfam" id="PF00675"/>
    </source>
</evidence>
<feature type="domain" description="Peptidase M16 C-terminal" evidence="2">
    <location>
        <begin position="207"/>
        <end position="347"/>
    </location>
</feature>
<dbReference type="KEGG" id="phu:Phum_PHUM073940"/>
<dbReference type="OrthoDB" id="4953at2759"/>
<dbReference type="FunFam" id="3.30.830.10:FF:000015">
    <property type="entry name" value="Putative zinc metalloprotease"/>
    <property type="match status" value="1"/>
</dbReference>
<proteinExistence type="predicted"/>
<dbReference type="CTD" id="8231262"/>
<dbReference type="Gene3D" id="3.30.830.10">
    <property type="entry name" value="Metalloenzyme, LuxS/M16 peptidase-like"/>
    <property type="match status" value="4"/>
</dbReference>
<dbReference type="SUPFAM" id="SSF63411">
    <property type="entry name" value="LuxS/MPP-like metallohydrolase"/>
    <property type="match status" value="4"/>
</dbReference>
<dbReference type="RefSeq" id="XP_002423601.1">
    <property type="nucleotide sequence ID" value="XM_002423556.1"/>
</dbReference>
<protein>
    <recommendedName>
        <fullName evidence="7">Presequence protease, mitochondrial</fullName>
    </recommendedName>
</protein>
<reference evidence="4" key="1">
    <citation type="submission" date="2007-04" db="EMBL/GenBank/DDBJ databases">
        <title>Annotation of Pediculus humanus corporis strain USDA.</title>
        <authorList>
            <person name="Kirkness E."/>
            <person name="Hannick L."/>
            <person name="Hass B."/>
            <person name="Bruggner R."/>
            <person name="Lawson D."/>
            <person name="Bidwell S."/>
            <person name="Joardar V."/>
            <person name="Caler E."/>
            <person name="Walenz B."/>
            <person name="Inman J."/>
            <person name="Schobel S."/>
            <person name="Galinsky K."/>
            <person name="Amedeo P."/>
            <person name="Strausberg R."/>
        </authorList>
    </citation>
    <scope>NUCLEOTIDE SEQUENCE</scope>
    <source>
        <strain evidence="4">USDA</strain>
    </source>
</reference>
<dbReference type="eggNOG" id="KOG0961">
    <property type="taxonomic scope" value="Eukaryota"/>
</dbReference>
<dbReference type="PANTHER" id="PTHR43016">
    <property type="entry name" value="PRESEQUENCE PROTEASE"/>
    <property type="match status" value="1"/>
</dbReference>
<evidence type="ECO:0000259" key="2">
    <source>
        <dbReference type="Pfam" id="PF05193"/>
    </source>
</evidence>
<dbReference type="InterPro" id="IPR013578">
    <property type="entry name" value="Peptidase_M16C_assoc"/>
</dbReference>
<dbReference type="VEuPathDB" id="VectorBase:PHUM073940"/>
<dbReference type="GO" id="GO:0046872">
    <property type="term" value="F:metal ion binding"/>
    <property type="evidence" value="ECO:0007669"/>
    <property type="project" value="InterPro"/>
</dbReference>
<dbReference type="Pfam" id="PF00675">
    <property type="entry name" value="Peptidase_M16"/>
    <property type="match status" value="1"/>
</dbReference>
<evidence type="ECO:0000313" key="5">
    <source>
        <dbReference type="EnsemblMetazoa" id="PHUM073940-PA"/>
    </source>
</evidence>
<dbReference type="InterPro" id="IPR011765">
    <property type="entry name" value="Pept_M16_N"/>
</dbReference>
<dbReference type="Pfam" id="PF05193">
    <property type="entry name" value="Peptidase_M16_C"/>
    <property type="match status" value="2"/>
</dbReference>
<dbReference type="Proteomes" id="UP000009046">
    <property type="component" value="Unassembled WGS sequence"/>
</dbReference>
<evidence type="ECO:0008006" key="7">
    <source>
        <dbReference type="Google" id="ProtNLM"/>
    </source>
</evidence>
<reference evidence="4" key="2">
    <citation type="submission" date="2007-04" db="EMBL/GenBank/DDBJ databases">
        <title>The genome of the human body louse.</title>
        <authorList>
            <consortium name="The Human Body Louse Genome Consortium"/>
            <person name="Kirkness E."/>
            <person name="Walenz B."/>
            <person name="Hass B."/>
            <person name="Bruggner R."/>
            <person name="Strausberg R."/>
        </authorList>
    </citation>
    <scope>NUCLEOTIDE SEQUENCE</scope>
    <source>
        <strain evidence="4">USDA</strain>
    </source>
</reference>
<dbReference type="InterPro" id="IPR007863">
    <property type="entry name" value="Peptidase_M16_C"/>
</dbReference>
<evidence type="ECO:0000313" key="6">
    <source>
        <dbReference type="Proteomes" id="UP000009046"/>
    </source>
</evidence>
<evidence type="ECO:0000259" key="3">
    <source>
        <dbReference type="Pfam" id="PF08367"/>
    </source>
</evidence>
<dbReference type="EMBL" id="AAZO01000888">
    <property type="status" value="NOT_ANNOTATED_CDS"/>
    <property type="molecule type" value="Genomic_DNA"/>
</dbReference>
<keyword evidence="6" id="KW-1185">Reference proteome</keyword>
<feature type="domain" description="Peptidase M16C associated" evidence="3">
    <location>
        <begin position="465"/>
        <end position="670"/>
    </location>
</feature>
<accession>E0VBV7</accession>
<feature type="domain" description="Peptidase M16 C-terminal" evidence="2">
    <location>
        <begin position="822"/>
        <end position="908"/>
    </location>
</feature>
<dbReference type="FunFam" id="3.30.830.10:FF:000031">
    <property type="entry name" value="Putative zinc metalloprotease"/>
    <property type="match status" value="1"/>
</dbReference>